<feature type="domain" description="Pyridoxamine 5'-phosphate oxidase N-terminal" evidence="2">
    <location>
        <begin position="4"/>
        <end position="101"/>
    </location>
</feature>
<evidence type="ECO:0000313" key="4">
    <source>
        <dbReference type="Proteomes" id="UP001165135"/>
    </source>
</evidence>
<dbReference type="EMBL" id="BSTJ01000004">
    <property type="protein sequence ID" value="GLY75674.1"/>
    <property type="molecule type" value="Genomic_DNA"/>
</dbReference>
<name>A0A9W6RHK2_9ACTN</name>
<dbReference type="PANTHER" id="PTHR35176:SF6">
    <property type="entry name" value="HEME OXYGENASE HI_0854-RELATED"/>
    <property type="match status" value="1"/>
</dbReference>
<dbReference type="InterPro" id="IPR011576">
    <property type="entry name" value="Pyridox_Oxase_N"/>
</dbReference>
<organism evidence="3 4">
    <name type="scientific">Actinoallomurus iriomotensis</name>
    <dbReference type="NCBI Taxonomy" id="478107"/>
    <lineage>
        <taxon>Bacteria</taxon>
        <taxon>Bacillati</taxon>
        <taxon>Actinomycetota</taxon>
        <taxon>Actinomycetes</taxon>
        <taxon>Streptosporangiales</taxon>
        <taxon>Thermomonosporaceae</taxon>
        <taxon>Actinoallomurus</taxon>
    </lineage>
</organism>
<keyword evidence="1" id="KW-0560">Oxidoreductase</keyword>
<dbReference type="RefSeq" id="WP_285622975.1">
    <property type="nucleotide sequence ID" value="NZ_BSTJ01000004.1"/>
</dbReference>
<dbReference type="SUPFAM" id="SSF50475">
    <property type="entry name" value="FMN-binding split barrel"/>
    <property type="match status" value="1"/>
</dbReference>
<dbReference type="PANTHER" id="PTHR35176">
    <property type="entry name" value="HEME OXYGENASE HI_0854-RELATED"/>
    <property type="match status" value="1"/>
</dbReference>
<dbReference type="NCBIfam" id="TIGR04023">
    <property type="entry name" value="PPOX_MSMEG_5819"/>
    <property type="match status" value="1"/>
</dbReference>
<evidence type="ECO:0000313" key="3">
    <source>
        <dbReference type="EMBL" id="GLY75674.1"/>
    </source>
</evidence>
<dbReference type="InterPro" id="IPR012349">
    <property type="entry name" value="Split_barrel_FMN-bd"/>
</dbReference>
<dbReference type="Gene3D" id="2.30.110.10">
    <property type="entry name" value="Electron Transport, Fmn-binding Protein, Chain A"/>
    <property type="match status" value="1"/>
</dbReference>
<dbReference type="Pfam" id="PF01243">
    <property type="entry name" value="PNPOx_N"/>
    <property type="match status" value="1"/>
</dbReference>
<dbReference type="AlphaFoldDB" id="A0A9W6RHK2"/>
<dbReference type="InterPro" id="IPR024031">
    <property type="entry name" value="MSMEG_5819/OxyR"/>
</dbReference>
<comment type="caution">
    <text evidence="3">The sequence shown here is derived from an EMBL/GenBank/DDBJ whole genome shotgun (WGS) entry which is preliminary data.</text>
</comment>
<proteinExistence type="predicted"/>
<gene>
    <name evidence="3" type="ORF">Airi01_039410</name>
</gene>
<accession>A0A9W6RHK2</accession>
<dbReference type="Proteomes" id="UP001165135">
    <property type="component" value="Unassembled WGS sequence"/>
</dbReference>
<dbReference type="InterPro" id="IPR052019">
    <property type="entry name" value="F420H2_bilvrd_red/Heme_oxyg"/>
</dbReference>
<dbReference type="GO" id="GO:0005829">
    <property type="term" value="C:cytosol"/>
    <property type="evidence" value="ECO:0007669"/>
    <property type="project" value="TreeGrafter"/>
</dbReference>
<dbReference type="GO" id="GO:0016627">
    <property type="term" value="F:oxidoreductase activity, acting on the CH-CH group of donors"/>
    <property type="evidence" value="ECO:0007669"/>
    <property type="project" value="TreeGrafter"/>
</dbReference>
<evidence type="ECO:0000256" key="1">
    <source>
        <dbReference type="ARBA" id="ARBA00023002"/>
    </source>
</evidence>
<protein>
    <submittedName>
        <fullName evidence="3">PPOX class F420-dependent oxidoreductase</fullName>
    </submittedName>
</protein>
<sequence>MTFTDAELEYLTKHPLGRLATIGPDGAPQAHPVAFWVNPDSGIIEIGGPELSKSQKFRNVKADPRVSFVVDDQAETPNPIGQTGRGIEIRGRIEIVSQDPPLIPGFSHETLHLHPHRIISWNIGEFVPAGSARPAHLQGYNSRDVSR</sequence>
<dbReference type="GO" id="GO:0070967">
    <property type="term" value="F:coenzyme F420 binding"/>
    <property type="evidence" value="ECO:0007669"/>
    <property type="project" value="TreeGrafter"/>
</dbReference>
<reference evidence="3" key="1">
    <citation type="submission" date="2023-03" db="EMBL/GenBank/DDBJ databases">
        <title>Actinoallomurus iriomotensis NBRC 103681.</title>
        <authorList>
            <person name="Ichikawa N."/>
            <person name="Sato H."/>
            <person name="Tonouchi N."/>
        </authorList>
    </citation>
    <scope>NUCLEOTIDE SEQUENCE</scope>
    <source>
        <strain evidence="3">NBRC 103681</strain>
    </source>
</reference>
<evidence type="ECO:0000259" key="2">
    <source>
        <dbReference type="Pfam" id="PF01243"/>
    </source>
</evidence>